<dbReference type="EMBL" id="JAEACU010000008">
    <property type="protein sequence ID" value="KAH7520119.1"/>
    <property type="molecule type" value="Genomic_DNA"/>
</dbReference>
<evidence type="ECO:0000313" key="2">
    <source>
        <dbReference type="Proteomes" id="UP000813462"/>
    </source>
</evidence>
<sequence length="127" mass="14204">MDPAMEFGAGIRWRLQSNPKVTKSQLWTCSIWGPPKAGQSSPIVLQLYVEPLMQFLASLPPEERVILVGHSMVLLIDCHGEISSQNLSCCIHHISHAWCKQVLGAVEWPSWYTLLVFAPANVIKIII</sequence>
<dbReference type="Proteomes" id="UP000813462">
    <property type="component" value="Unassembled WGS sequence"/>
</dbReference>
<accession>A0A978UYQ3</accession>
<name>A0A978UYQ3_ZIZJJ</name>
<proteinExistence type="predicted"/>
<evidence type="ECO:0000313" key="1">
    <source>
        <dbReference type="EMBL" id="KAH7520119.1"/>
    </source>
</evidence>
<dbReference type="AlphaFoldDB" id="A0A978UYQ3"/>
<reference evidence="1" key="1">
    <citation type="journal article" date="2021" name="Front. Plant Sci.">
        <title>Chromosome-Scale Genome Assembly for Chinese Sour Jujube and Insights Into Its Genome Evolution and Domestication Signature.</title>
        <authorList>
            <person name="Shen L.-Y."/>
            <person name="Luo H."/>
            <person name="Wang X.-L."/>
            <person name="Wang X.-M."/>
            <person name="Qiu X.-J."/>
            <person name="Liu H."/>
            <person name="Zhou S.-S."/>
            <person name="Jia K.-H."/>
            <person name="Nie S."/>
            <person name="Bao Y.-T."/>
            <person name="Zhang R.-G."/>
            <person name="Yun Q.-Z."/>
            <person name="Chai Y.-H."/>
            <person name="Lu J.-Y."/>
            <person name="Li Y."/>
            <person name="Zhao S.-W."/>
            <person name="Mao J.-F."/>
            <person name="Jia S.-G."/>
            <person name="Mao Y.-M."/>
        </authorList>
    </citation>
    <scope>NUCLEOTIDE SEQUENCE</scope>
    <source>
        <strain evidence="1">AT0</strain>
        <tissue evidence="1">Leaf</tissue>
    </source>
</reference>
<protein>
    <submittedName>
        <fullName evidence="1">Uncharacterized protein</fullName>
    </submittedName>
</protein>
<gene>
    <name evidence="1" type="ORF">FEM48_Zijuj08G0110200</name>
</gene>
<comment type="caution">
    <text evidence="1">The sequence shown here is derived from an EMBL/GenBank/DDBJ whole genome shotgun (WGS) entry which is preliminary data.</text>
</comment>
<organism evidence="1 2">
    <name type="scientific">Ziziphus jujuba var. spinosa</name>
    <dbReference type="NCBI Taxonomy" id="714518"/>
    <lineage>
        <taxon>Eukaryota</taxon>
        <taxon>Viridiplantae</taxon>
        <taxon>Streptophyta</taxon>
        <taxon>Embryophyta</taxon>
        <taxon>Tracheophyta</taxon>
        <taxon>Spermatophyta</taxon>
        <taxon>Magnoliopsida</taxon>
        <taxon>eudicotyledons</taxon>
        <taxon>Gunneridae</taxon>
        <taxon>Pentapetalae</taxon>
        <taxon>rosids</taxon>
        <taxon>fabids</taxon>
        <taxon>Rosales</taxon>
        <taxon>Rhamnaceae</taxon>
        <taxon>Paliureae</taxon>
        <taxon>Ziziphus</taxon>
    </lineage>
</organism>